<feature type="binding site" evidence="8">
    <location>
        <begin position="213"/>
        <end position="216"/>
    </location>
    <ligand>
        <name>GTP</name>
        <dbReference type="ChEBI" id="CHEBI:37565"/>
    </ligand>
</feature>
<keyword evidence="5 8" id="KW-0378">Hydrolase</keyword>
<dbReference type="InterPro" id="IPR006169">
    <property type="entry name" value="GTP1_OBG_dom"/>
</dbReference>
<evidence type="ECO:0000259" key="9">
    <source>
        <dbReference type="PROSITE" id="PS51710"/>
    </source>
</evidence>
<feature type="binding site" evidence="8">
    <location>
        <position position="173"/>
    </location>
    <ligand>
        <name>Mg(2+)</name>
        <dbReference type="ChEBI" id="CHEBI:18420"/>
    </ligand>
</feature>
<evidence type="ECO:0000313" key="12">
    <source>
        <dbReference type="Proteomes" id="UP000298673"/>
    </source>
</evidence>
<dbReference type="EC" id="3.6.5.-" evidence="8"/>
<feature type="domain" description="OBG-type G" evidence="9">
    <location>
        <begin position="160"/>
        <end position="333"/>
    </location>
</feature>
<dbReference type="EMBL" id="CP034861">
    <property type="protein sequence ID" value="QCI24651.1"/>
    <property type="molecule type" value="Genomic_DNA"/>
</dbReference>
<organism evidence="11 12">
    <name type="scientific">Buchnera aphidicola</name>
    <name type="common">Muscaphis stroyani</name>
    <dbReference type="NCBI Taxonomy" id="1241869"/>
    <lineage>
        <taxon>Bacteria</taxon>
        <taxon>Pseudomonadati</taxon>
        <taxon>Pseudomonadota</taxon>
        <taxon>Gammaproteobacteria</taxon>
        <taxon>Enterobacterales</taxon>
        <taxon>Erwiniaceae</taxon>
        <taxon>Buchnera</taxon>
    </lineage>
</organism>
<dbReference type="CDD" id="cd01898">
    <property type="entry name" value="Obg"/>
    <property type="match status" value="1"/>
</dbReference>
<dbReference type="GO" id="GO:0042254">
    <property type="term" value="P:ribosome biogenesis"/>
    <property type="evidence" value="ECO:0007669"/>
    <property type="project" value="UniProtKB-UniRule"/>
</dbReference>
<evidence type="ECO:0000256" key="6">
    <source>
        <dbReference type="ARBA" id="ARBA00022842"/>
    </source>
</evidence>
<accession>A0A4D6YDC9</accession>
<feature type="binding site" evidence="8">
    <location>
        <begin position="191"/>
        <end position="195"/>
    </location>
    <ligand>
        <name>GTP</name>
        <dbReference type="ChEBI" id="CHEBI:37565"/>
    </ligand>
</feature>
<keyword evidence="7 8" id="KW-0342">GTP-binding</keyword>
<proteinExistence type="inferred from homology"/>
<dbReference type="InterPro" id="IPR031167">
    <property type="entry name" value="G_OBG"/>
</dbReference>
<feature type="binding site" evidence="8">
    <location>
        <begin position="314"/>
        <end position="316"/>
    </location>
    <ligand>
        <name>GTP</name>
        <dbReference type="ChEBI" id="CHEBI:37565"/>
    </ligand>
</feature>
<dbReference type="SUPFAM" id="SSF82051">
    <property type="entry name" value="Obg GTP-binding protein N-terminal domain"/>
    <property type="match status" value="1"/>
</dbReference>
<dbReference type="FunFam" id="2.70.210.12:FF:000001">
    <property type="entry name" value="GTPase Obg"/>
    <property type="match status" value="1"/>
</dbReference>
<dbReference type="Pfam" id="PF01926">
    <property type="entry name" value="MMR_HSR1"/>
    <property type="match status" value="1"/>
</dbReference>
<feature type="binding site" evidence="8">
    <location>
        <begin position="166"/>
        <end position="173"/>
    </location>
    <ligand>
        <name>GTP</name>
        <dbReference type="ChEBI" id="CHEBI:37565"/>
    </ligand>
</feature>
<dbReference type="PROSITE" id="PS51710">
    <property type="entry name" value="G_OBG"/>
    <property type="match status" value="1"/>
</dbReference>
<dbReference type="GO" id="GO:0005737">
    <property type="term" value="C:cytoplasm"/>
    <property type="evidence" value="ECO:0007669"/>
    <property type="project" value="UniProtKB-SubCell"/>
</dbReference>
<keyword evidence="4 8" id="KW-0547">Nucleotide-binding</keyword>
<dbReference type="Gene3D" id="2.70.210.12">
    <property type="entry name" value="GTP1/OBG domain"/>
    <property type="match status" value="1"/>
</dbReference>
<sequence>MKFIDQIVIQVIAGNGGNGCISFRKEKYIPKGGPDGGDGGDGGSVWFEANNNLNTLVDFRFKKIFQAKNGKNGSGNNCSGKKGDNIKILVPVGTKIINFETKEIISDLIKHKQKILVAQGGWHGIGNTRFKSSTNRAPRKCTSGIKGEKRNIKLELILIADVGTLGIPNAGKSTFVATVSSSKTKTAEYPFTTLNPMLGSVTLNNKKKFIIADIPGLIKGASHGIGLGIKFLKHLERCKILLHIIDINPKDGSHPIENINTVTNELKKYSPTLYNKPRWLVFNKIDLLSNSEIKKRINEIKNYLKTKEKHYLISSTKKIGTKEICLDIAKYLENEV</sequence>
<feature type="binding site" evidence="8">
    <location>
        <begin position="283"/>
        <end position="286"/>
    </location>
    <ligand>
        <name>GTP</name>
        <dbReference type="ChEBI" id="CHEBI:37565"/>
    </ligand>
</feature>
<evidence type="ECO:0000256" key="7">
    <source>
        <dbReference type="ARBA" id="ARBA00023134"/>
    </source>
</evidence>
<feature type="binding site" evidence="8">
    <location>
        <position position="193"/>
    </location>
    <ligand>
        <name>Mg(2+)</name>
        <dbReference type="ChEBI" id="CHEBI:18420"/>
    </ligand>
</feature>
<dbReference type="Proteomes" id="UP000298673">
    <property type="component" value="Chromosome"/>
</dbReference>
<reference evidence="11 12" key="2">
    <citation type="submission" date="2019-05" db="EMBL/GenBank/DDBJ databases">
        <title>Genome evolution of the obligate endosymbiont Buchnera aphidicola.</title>
        <authorList>
            <person name="Moran N.A."/>
        </authorList>
    </citation>
    <scope>NUCLEOTIDE SEQUENCE [LARGE SCALE GENOMIC DNA]</scope>
    <source>
        <strain evidence="11 12">Mst</strain>
    </source>
</reference>
<feature type="domain" description="Obg" evidence="10">
    <location>
        <begin position="1"/>
        <end position="159"/>
    </location>
</feature>
<dbReference type="PRINTS" id="PR00326">
    <property type="entry name" value="GTP1OBG"/>
</dbReference>
<dbReference type="GO" id="GO:0000287">
    <property type="term" value="F:magnesium ion binding"/>
    <property type="evidence" value="ECO:0007669"/>
    <property type="project" value="InterPro"/>
</dbReference>
<dbReference type="PANTHER" id="PTHR11702">
    <property type="entry name" value="DEVELOPMENTALLY REGULATED GTP-BINDING PROTEIN-RELATED"/>
    <property type="match status" value="1"/>
</dbReference>
<dbReference type="InterPro" id="IPR014100">
    <property type="entry name" value="GTP-bd_Obg/CgtA"/>
</dbReference>
<evidence type="ECO:0000259" key="10">
    <source>
        <dbReference type="PROSITE" id="PS51883"/>
    </source>
</evidence>
<dbReference type="RefSeq" id="WP_158344067.1">
    <property type="nucleotide sequence ID" value="NZ_CP034861.1"/>
</dbReference>
<evidence type="ECO:0000256" key="8">
    <source>
        <dbReference type="HAMAP-Rule" id="MF_01454"/>
    </source>
</evidence>
<evidence type="ECO:0000256" key="5">
    <source>
        <dbReference type="ARBA" id="ARBA00022801"/>
    </source>
</evidence>
<dbReference type="OrthoDB" id="9807318at2"/>
<dbReference type="NCBIfam" id="TIGR02729">
    <property type="entry name" value="Obg_CgtA"/>
    <property type="match status" value="1"/>
</dbReference>
<keyword evidence="3 8" id="KW-0479">Metal-binding</keyword>
<evidence type="ECO:0000256" key="1">
    <source>
        <dbReference type="ARBA" id="ARBA00007699"/>
    </source>
</evidence>
<name>A0A4D6YDC9_9GAMM</name>
<dbReference type="AlphaFoldDB" id="A0A4D6YDC9"/>
<dbReference type="Pfam" id="PF01018">
    <property type="entry name" value="GTP1_OBG"/>
    <property type="match status" value="1"/>
</dbReference>
<dbReference type="HAMAP" id="MF_01454">
    <property type="entry name" value="GTPase_Obg"/>
    <property type="match status" value="1"/>
</dbReference>
<dbReference type="PROSITE" id="PS51883">
    <property type="entry name" value="OBG"/>
    <property type="match status" value="1"/>
</dbReference>
<dbReference type="PROSITE" id="PS00905">
    <property type="entry name" value="GTP1_OBG"/>
    <property type="match status" value="1"/>
</dbReference>
<dbReference type="PIRSF" id="PIRSF002401">
    <property type="entry name" value="GTP_bd_Obg/CgtA"/>
    <property type="match status" value="1"/>
</dbReference>
<evidence type="ECO:0000256" key="2">
    <source>
        <dbReference type="ARBA" id="ARBA00022490"/>
    </source>
</evidence>
<dbReference type="Gene3D" id="3.40.50.300">
    <property type="entry name" value="P-loop containing nucleotide triphosphate hydrolases"/>
    <property type="match status" value="1"/>
</dbReference>
<comment type="function">
    <text evidence="8">An essential GTPase which binds GTP, GDP and possibly (p)ppGpp with moderate affinity, with high nucleotide exchange rates and a fairly low GTP hydrolysis rate. Plays a role in control of the cell cycle, stress response, ribosome biogenesis and in those bacteria that undergo differentiation, in morphogenesis control.</text>
</comment>
<comment type="subunit">
    <text evidence="8">Monomer.</text>
</comment>
<gene>
    <name evidence="11" type="primary">cgtA</name>
    <name evidence="8" type="synonym">obg</name>
    <name evidence="11" type="ORF">D9V75_01870</name>
</gene>
<dbReference type="InterPro" id="IPR036726">
    <property type="entry name" value="GTP1_OBG_dom_sf"/>
</dbReference>
<comment type="cofactor">
    <cofactor evidence="8">
        <name>Mg(2+)</name>
        <dbReference type="ChEBI" id="CHEBI:18420"/>
    </cofactor>
</comment>
<evidence type="ECO:0000256" key="4">
    <source>
        <dbReference type="ARBA" id="ARBA00022741"/>
    </source>
</evidence>
<dbReference type="SUPFAM" id="SSF52540">
    <property type="entry name" value="P-loop containing nucleoside triphosphate hydrolases"/>
    <property type="match status" value="1"/>
</dbReference>
<evidence type="ECO:0000256" key="3">
    <source>
        <dbReference type="ARBA" id="ARBA00022723"/>
    </source>
</evidence>
<comment type="similarity">
    <text evidence="1 8">Belongs to the TRAFAC class OBG-HflX-like GTPase superfamily. OBG GTPase family.</text>
</comment>
<keyword evidence="6 8" id="KW-0460">Magnesium</keyword>
<dbReference type="NCBIfam" id="NF008955">
    <property type="entry name" value="PRK12297.1"/>
    <property type="match status" value="1"/>
</dbReference>
<keyword evidence="2 8" id="KW-0963">Cytoplasm</keyword>
<dbReference type="InterPro" id="IPR027417">
    <property type="entry name" value="P-loop_NTPase"/>
</dbReference>
<dbReference type="InterPro" id="IPR006074">
    <property type="entry name" value="GTP1-OBG_CS"/>
</dbReference>
<dbReference type="InterPro" id="IPR006073">
    <property type="entry name" value="GTP-bd"/>
</dbReference>
<dbReference type="GO" id="GO:0003924">
    <property type="term" value="F:GTPase activity"/>
    <property type="evidence" value="ECO:0007669"/>
    <property type="project" value="UniProtKB-UniRule"/>
</dbReference>
<reference evidence="11 12" key="1">
    <citation type="submission" date="2018-12" db="EMBL/GenBank/DDBJ databases">
        <authorList>
            <person name="Chong R.A."/>
        </authorList>
    </citation>
    <scope>NUCLEOTIDE SEQUENCE [LARGE SCALE GENOMIC DNA]</scope>
    <source>
        <strain evidence="11 12">Mst</strain>
    </source>
</reference>
<dbReference type="PANTHER" id="PTHR11702:SF31">
    <property type="entry name" value="MITOCHONDRIAL RIBOSOME-ASSOCIATED GTPASE 2"/>
    <property type="match status" value="1"/>
</dbReference>
<protein>
    <recommendedName>
        <fullName evidence="8">GTPase Obg</fullName>
        <ecNumber evidence="8">3.6.5.-</ecNumber>
    </recommendedName>
    <alternativeName>
        <fullName evidence="8">GTP-binding protein Obg</fullName>
    </alternativeName>
</protein>
<comment type="subcellular location">
    <subcellularLocation>
        <location evidence="8">Cytoplasm</location>
    </subcellularLocation>
</comment>
<dbReference type="GO" id="GO:0005525">
    <property type="term" value="F:GTP binding"/>
    <property type="evidence" value="ECO:0007669"/>
    <property type="project" value="UniProtKB-UniRule"/>
</dbReference>
<dbReference type="GO" id="GO:0043022">
    <property type="term" value="F:ribosome binding"/>
    <property type="evidence" value="ECO:0007669"/>
    <property type="project" value="UniProtKB-ARBA"/>
</dbReference>
<dbReference type="InterPro" id="IPR045086">
    <property type="entry name" value="OBG_GTPase"/>
</dbReference>
<evidence type="ECO:0000313" key="11">
    <source>
        <dbReference type="EMBL" id="QCI24651.1"/>
    </source>
</evidence>
<dbReference type="NCBIfam" id="NF008956">
    <property type="entry name" value="PRK12299.1"/>
    <property type="match status" value="1"/>
</dbReference>